<comment type="caution">
    <text evidence="2">The sequence shown here is derived from an EMBL/GenBank/DDBJ whole genome shotgun (WGS) entry which is preliminary data.</text>
</comment>
<sequence>MKIVAGGIKGGSGKTTLAANLAVMRAREDRDVLLVDADDQQSASEFVSLRTEEMDGDPGFTCVRLDGKAVRDQVQRLENKHDDVIIDTGGRDTTSQRAALTIANLLLVPFGPRSLDIWTLERVEELVEDACAVNPDLRAYAFINRADHQGNYNQETRDVLTDSDVVDFIPETLGNRKSFAIAFDYGQSVVEYTPRDKKAIREMDALYDTVFDIVPASE</sequence>
<gene>
    <name evidence="2" type="ORF">GGP71_003311</name>
</gene>
<proteinExistence type="predicted"/>
<evidence type="ECO:0000259" key="1">
    <source>
        <dbReference type="Pfam" id="PF01656"/>
    </source>
</evidence>
<dbReference type="CDD" id="cd02042">
    <property type="entry name" value="ParAB_family"/>
    <property type="match status" value="1"/>
</dbReference>
<dbReference type="SUPFAM" id="SSF52540">
    <property type="entry name" value="P-loop containing nucleoside triphosphate hydrolases"/>
    <property type="match status" value="1"/>
</dbReference>
<dbReference type="Pfam" id="PF01656">
    <property type="entry name" value="CbiA"/>
    <property type="match status" value="1"/>
</dbReference>
<organism evidence="2 3">
    <name type="scientific">Salinibacter ruber</name>
    <dbReference type="NCBI Taxonomy" id="146919"/>
    <lineage>
        <taxon>Bacteria</taxon>
        <taxon>Pseudomonadati</taxon>
        <taxon>Rhodothermota</taxon>
        <taxon>Rhodothermia</taxon>
        <taxon>Rhodothermales</taxon>
        <taxon>Salinibacteraceae</taxon>
        <taxon>Salinibacter</taxon>
    </lineage>
</organism>
<evidence type="ECO:0000313" key="2">
    <source>
        <dbReference type="EMBL" id="MCS3679360.1"/>
    </source>
</evidence>
<reference evidence="2" key="1">
    <citation type="submission" date="2022-08" db="EMBL/GenBank/DDBJ databases">
        <title>Genomic Encyclopedia of Type Strains, Phase V (KMG-V): Genome sequencing to study the core and pangenomes of soil and plant-associated prokaryotes.</title>
        <authorList>
            <person name="Whitman W."/>
        </authorList>
    </citation>
    <scope>NUCLEOTIDE SEQUENCE</scope>
    <source>
        <strain evidence="2">0</strain>
    </source>
</reference>
<dbReference type="AlphaFoldDB" id="A0A9X2Q7V0"/>
<accession>A0A9X2Q7V0</accession>
<evidence type="ECO:0000313" key="3">
    <source>
        <dbReference type="Proteomes" id="UP001155027"/>
    </source>
</evidence>
<dbReference type="PIRSF" id="PIRSF009320">
    <property type="entry name" value="Nuc_binding_HP_1000"/>
    <property type="match status" value="1"/>
</dbReference>
<name>A0A9X2Q7V0_9BACT</name>
<dbReference type="InterPro" id="IPR027417">
    <property type="entry name" value="P-loop_NTPase"/>
</dbReference>
<dbReference type="InterPro" id="IPR002586">
    <property type="entry name" value="CobQ/CobB/MinD/ParA_Nub-bd_dom"/>
</dbReference>
<dbReference type="PANTHER" id="PTHR13696">
    <property type="entry name" value="P-LOOP CONTAINING NUCLEOSIDE TRIPHOSPHATE HYDROLASE"/>
    <property type="match status" value="1"/>
</dbReference>
<dbReference type="InterPro" id="IPR050678">
    <property type="entry name" value="DNA_Partitioning_ATPase"/>
</dbReference>
<dbReference type="RefSeq" id="WP_259081151.1">
    <property type="nucleotide sequence ID" value="NZ_JANUAU010000020.1"/>
</dbReference>
<feature type="domain" description="CobQ/CobB/MinD/ParA nucleotide binding" evidence="1">
    <location>
        <begin position="3"/>
        <end position="172"/>
    </location>
</feature>
<dbReference type="Proteomes" id="UP001155027">
    <property type="component" value="Unassembled WGS sequence"/>
</dbReference>
<dbReference type="PANTHER" id="PTHR13696:SF96">
    <property type="entry name" value="COBQ_COBB_MIND_PARA NUCLEOTIDE BINDING DOMAIN-CONTAINING PROTEIN"/>
    <property type="match status" value="1"/>
</dbReference>
<dbReference type="EMBL" id="JANUAU010000020">
    <property type="protein sequence ID" value="MCS3679360.1"/>
    <property type="molecule type" value="Genomic_DNA"/>
</dbReference>
<dbReference type="Gene3D" id="3.40.50.300">
    <property type="entry name" value="P-loop containing nucleotide triphosphate hydrolases"/>
    <property type="match status" value="1"/>
</dbReference>
<protein>
    <submittedName>
        <fullName evidence="2">Chromosome partitioning protein</fullName>
    </submittedName>
</protein>